<evidence type="ECO:0000256" key="1">
    <source>
        <dbReference type="SAM" id="SignalP"/>
    </source>
</evidence>
<accession>Q01SG6</accession>
<dbReference type="STRING" id="234267.Acid_6480"/>
<feature type="domain" description="DUF4097" evidence="2">
    <location>
        <begin position="54"/>
        <end position="247"/>
    </location>
</feature>
<dbReference type="eggNOG" id="COG3595">
    <property type="taxonomic scope" value="Bacteria"/>
</dbReference>
<reference evidence="3" key="1">
    <citation type="submission" date="2006-10" db="EMBL/GenBank/DDBJ databases">
        <title>Complete sequence of Solibacter usitatus Ellin6076.</title>
        <authorList>
            <consortium name="US DOE Joint Genome Institute"/>
            <person name="Copeland A."/>
            <person name="Lucas S."/>
            <person name="Lapidus A."/>
            <person name="Barry K."/>
            <person name="Detter J.C."/>
            <person name="Glavina del Rio T."/>
            <person name="Hammon N."/>
            <person name="Israni S."/>
            <person name="Dalin E."/>
            <person name="Tice H."/>
            <person name="Pitluck S."/>
            <person name="Thompson L.S."/>
            <person name="Brettin T."/>
            <person name="Bruce D."/>
            <person name="Han C."/>
            <person name="Tapia R."/>
            <person name="Gilna P."/>
            <person name="Schmutz J."/>
            <person name="Larimer F."/>
            <person name="Land M."/>
            <person name="Hauser L."/>
            <person name="Kyrpides N."/>
            <person name="Mikhailova N."/>
            <person name="Janssen P.H."/>
            <person name="Kuske C.R."/>
            <person name="Richardson P."/>
        </authorList>
    </citation>
    <scope>NUCLEOTIDE SEQUENCE</scope>
    <source>
        <strain evidence="3">Ellin6076</strain>
    </source>
</reference>
<dbReference type="HOGENOM" id="CLU_074744_2_1_0"/>
<organism evidence="3">
    <name type="scientific">Solibacter usitatus (strain Ellin6076)</name>
    <dbReference type="NCBI Taxonomy" id="234267"/>
    <lineage>
        <taxon>Bacteria</taxon>
        <taxon>Pseudomonadati</taxon>
        <taxon>Acidobacteriota</taxon>
        <taxon>Terriglobia</taxon>
        <taxon>Bryobacterales</taxon>
        <taxon>Solibacteraceae</taxon>
        <taxon>Candidatus Solibacter</taxon>
    </lineage>
</organism>
<sequence length="260" mass="27243" precursor="true">MTARIRGTSVCLLALLASSLNASIIGTSRAEFRASFALIPNGRVVVQNLYGDVQITAWDRDEVLVQATKHSADPHRLNDAQIVVDSSSGLVSIHTQYTGSDAEHPASVEYHIMVPRGANLENVKLINGGLSLSGMAGAVKASSVNGSIKAEKMSGQTELSTVNGFLEADFQRVSKCHLISLTTVNGPIRLSLPSGAGVNVSAQNLSGGIDADFGRSWRAPAGNRLDAALNGGGAQIRLHNVNGGISIHSTWSRKASHPVS</sequence>
<dbReference type="InParanoid" id="Q01SG6"/>
<dbReference type="Pfam" id="PF13349">
    <property type="entry name" value="DUF4097"/>
    <property type="match status" value="1"/>
</dbReference>
<dbReference type="EMBL" id="CP000473">
    <property type="protein sequence ID" value="ABJ87404.1"/>
    <property type="molecule type" value="Genomic_DNA"/>
</dbReference>
<proteinExistence type="predicted"/>
<dbReference type="KEGG" id="sus:Acid_6480"/>
<evidence type="ECO:0000313" key="3">
    <source>
        <dbReference type="EMBL" id="ABJ87404.1"/>
    </source>
</evidence>
<feature type="signal peptide" evidence="1">
    <location>
        <begin position="1"/>
        <end position="22"/>
    </location>
</feature>
<keyword evidence="1" id="KW-0732">Signal</keyword>
<name>Q01SG6_SOLUE</name>
<feature type="chain" id="PRO_5004162382" description="DUF4097 domain-containing protein" evidence="1">
    <location>
        <begin position="23"/>
        <end position="260"/>
    </location>
</feature>
<protein>
    <recommendedName>
        <fullName evidence="2">DUF4097 domain-containing protein</fullName>
    </recommendedName>
</protein>
<dbReference type="OrthoDB" id="128240at2"/>
<evidence type="ECO:0000259" key="2">
    <source>
        <dbReference type="Pfam" id="PF13349"/>
    </source>
</evidence>
<dbReference type="AlphaFoldDB" id="Q01SG6"/>
<dbReference type="InterPro" id="IPR025164">
    <property type="entry name" value="Toastrack_DUF4097"/>
</dbReference>
<gene>
    <name evidence="3" type="ordered locus">Acid_6480</name>
</gene>